<keyword evidence="3 5" id="KW-0460">Magnesium</keyword>
<proteinExistence type="inferred from homology"/>
<evidence type="ECO:0000256" key="3">
    <source>
        <dbReference type="ARBA" id="ARBA00022842"/>
    </source>
</evidence>
<dbReference type="InterPro" id="IPR013342">
    <property type="entry name" value="Mandelate_racemase_C"/>
</dbReference>
<dbReference type="PANTHER" id="PTHR48080:SF3">
    <property type="entry name" value="ENOLASE SUPERFAMILY MEMBER DDB_G0284701"/>
    <property type="match status" value="1"/>
</dbReference>
<dbReference type="CDD" id="cd03319">
    <property type="entry name" value="L-Ala-DL-Glu_epimerase"/>
    <property type="match status" value="1"/>
</dbReference>
<dbReference type="SMART" id="SM00922">
    <property type="entry name" value="MR_MLE"/>
    <property type="match status" value="1"/>
</dbReference>
<dbReference type="InterPro" id="IPR034603">
    <property type="entry name" value="Dipeptide_epimerase"/>
</dbReference>
<evidence type="ECO:0000256" key="2">
    <source>
        <dbReference type="ARBA" id="ARBA00022723"/>
    </source>
</evidence>
<evidence type="ECO:0000313" key="8">
    <source>
        <dbReference type="Proteomes" id="UP000539538"/>
    </source>
</evidence>
<dbReference type="Gene3D" id="3.30.390.10">
    <property type="entry name" value="Enolase-like, N-terminal domain"/>
    <property type="match status" value="1"/>
</dbReference>
<dbReference type="RefSeq" id="WP_183260805.1">
    <property type="nucleotide sequence ID" value="NZ_BAAAVZ010000008.1"/>
</dbReference>
<dbReference type="SFLD" id="SFLDG00180">
    <property type="entry name" value="muconate_cycloisomerase"/>
    <property type="match status" value="1"/>
</dbReference>
<reference evidence="7 8" key="1">
    <citation type="submission" date="2020-08" db="EMBL/GenBank/DDBJ databases">
        <title>Genomic Encyclopedia of Type Strains, Phase IV (KMG-IV): sequencing the most valuable type-strain genomes for metagenomic binning, comparative biology and taxonomic classification.</title>
        <authorList>
            <person name="Goeker M."/>
        </authorList>
    </citation>
    <scope>NUCLEOTIDE SEQUENCE [LARGE SCALE GENOMIC DNA]</scope>
    <source>
        <strain evidence="7 8">DSM 7050</strain>
    </source>
</reference>
<protein>
    <recommendedName>
        <fullName evidence="5">Dipeptide epimerase</fullName>
        <ecNumber evidence="5">5.1.1.-</ecNumber>
    </recommendedName>
</protein>
<dbReference type="Gene3D" id="3.20.20.120">
    <property type="entry name" value="Enolase-like C-terminal domain"/>
    <property type="match status" value="1"/>
</dbReference>
<comment type="similarity">
    <text evidence="1 5">Belongs to the mandelate racemase/muconate lactonizing enzyme family.</text>
</comment>
<dbReference type="InterPro" id="IPR036849">
    <property type="entry name" value="Enolase-like_C_sf"/>
</dbReference>
<keyword evidence="4 5" id="KW-0413">Isomerase</keyword>
<sequence>MVRVLSVEDERFPIAGTFTISRGSKTEAEVITCTIAESGFIGRGECVPYKRYGETMASVREAIEQARRAVEEGASRTDLLGLMEAGAARNAIDCALWDLEAKTSGIGVASRLGLASPRALETAYTLSLGEPDAMAAQARANAMRPLLKVKIGGDGDIARIRAVTEAAPQSRIILDANEGWTDANISENLAAAAELGIALIEQPLPAGADQILARIAHPVPICADESVHSAGDLDRLEGLYDAVNIKLDKSGGLTAAIELRDRARALGFQVMVGCMVGTSLAMAPAVLLAQDADFVDLDGALLLARDRSPGLIYEGSMVSPPRSALWG</sequence>
<evidence type="ECO:0000256" key="5">
    <source>
        <dbReference type="RuleBase" id="RU366006"/>
    </source>
</evidence>
<dbReference type="SUPFAM" id="SSF54826">
    <property type="entry name" value="Enolase N-terminal domain-like"/>
    <property type="match status" value="1"/>
</dbReference>
<dbReference type="Pfam" id="PF13378">
    <property type="entry name" value="MR_MLE_C"/>
    <property type="match status" value="1"/>
</dbReference>
<name>A0ABR6KWZ6_9HYPH</name>
<evidence type="ECO:0000313" key="7">
    <source>
        <dbReference type="EMBL" id="MBB4649055.1"/>
    </source>
</evidence>
<gene>
    <name evidence="7" type="ORF">GGQ99_000777</name>
</gene>
<evidence type="ECO:0000256" key="4">
    <source>
        <dbReference type="ARBA" id="ARBA00023235"/>
    </source>
</evidence>
<keyword evidence="8" id="KW-1185">Reference proteome</keyword>
<accession>A0ABR6KWZ6</accession>
<dbReference type="InterPro" id="IPR013341">
    <property type="entry name" value="Mandelate_racemase_N_dom"/>
</dbReference>
<dbReference type="Proteomes" id="UP000539538">
    <property type="component" value="Unassembled WGS sequence"/>
</dbReference>
<dbReference type="Pfam" id="PF02746">
    <property type="entry name" value="MR_MLE_N"/>
    <property type="match status" value="1"/>
</dbReference>
<dbReference type="InterPro" id="IPR034593">
    <property type="entry name" value="DgoD-like"/>
</dbReference>
<evidence type="ECO:0000256" key="1">
    <source>
        <dbReference type="ARBA" id="ARBA00008031"/>
    </source>
</evidence>
<dbReference type="SFLD" id="SFLDS00001">
    <property type="entry name" value="Enolase"/>
    <property type="match status" value="1"/>
</dbReference>
<dbReference type="InterPro" id="IPR029017">
    <property type="entry name" value="Enolase-like_N"/>
</dbReference>
<keyword evidence="2 5" id="KW-0479">Metal-binding</keyword>
<dbReference type="EMBL" id="JACHOT010000001">
    <property type="protein sequence ID" value="MBB4649055.1"/>
    <property type="molecule type" value="Genomic_DNA"/>
</dbReference>
<evidence type="ECO:0000259" key="6">
    <source>
        <dbReference type="SMART" id="SM00922"/>
    </source>
</evidence>
<feature type="domain" description="Mandelate racemase/muconate lactonizing enzyme C-terminal" evidence="6">
    <location>
        <begin position="131"/>
        <end position="222"/>
    </location>
</feature>
<dbReference type="SFLD" id="SFLDF00010">
    <property type="entry name" value="dipeptide_epimerase"/>
    <property type="match status" value="1"/>
</dbReference>
<dbReference type="NCBIfam" id="NF042940">
    <property type="entry name" value="racemase_DgcA"/>
    <property type="match status" value="1"/>
</dbReference>
<comment type="cofactor">
    <cofactor evidence="5">
        <name>Mg(2+)</name>
        <dbReference type="ChEBI" id="CHEBI:18420"/>
    </cofactor>
    <text evidence="5">Binds 1 Mg(2+) ion per subunit.</text>
</comment>
<dbReference type="SUPFAM" id="SSF51604">
    <property type="entry name" value="Enolase C-terminal domain-like"/>
    <property type="match status" value="1"/>
</dbReference>
<comment type="caution">
    <text evidence="7">The sequence shown here is derived from an EMBL/GenBank/DDBJ whole genome shotgun (WGS) entry which is preliminary data.</text>
</comment>
<dbReference type="InterPro" id="IPR029065">
    <property type="entry name" value="Enolase_C-like"/>
</dbReference>
<dbReference type="EC" id="5.1.1.-" evidence="5"/>
<dbReference type="PANTHER" id="PTHR48080">
    <property type="entry name" value="D-GALACTONATE DEHYDRATASE-RELATED"/>
    <property type="match status" value="1"/>
</dbReference>
<organism evidence="7 8">
    <name type="scientific">Aminobacter niigataensis</name>
    <dbReference type="NCBI Taxonomy" id="83265"/>
    <lineage>
        <taxon>Bacteria</taxon>
        <taxon>Pseudomonadati</taxon>
        <taxon>Pseudomonadota</taxon>
        <taxon>Alphaproteobacteria</taxon>
        <taxon>Hyphomicrobiales</taxon>
        <taxon>Phyllobacteriaceae</taxon>
        <taxon>Aminobacter</taxon>
    </lineage>
</organism>